<evidence type="ECO:0000313" key="3">
    <source>
        <dbReference type="Proteomes" id="UP000011182"/>
    </source>
</evidence>
<dbReference type="AlphaFoldDB" id="A0A9W5LGT7"/>
<organism evidence="2 3">
    <name type="scientific">Bacillus inaquosorum KCTC 13429</name>
    <dbReference type="NCBI Taxonomy" id="1236548"/>
    <lineage>
        <taxon>Bacteria</taxon>
        <taxon>Bacillati</taxon>
        <taxon>Bacillota</taxon>
        <taxon>Bacilli</taxon>
        <taxon>Bacillales</taxon>
        <taxon>Bacillaceae</taxon>
        <taxon>Bacillus</taxon>
    </lineage>
</organism>
<keyword evidence="3" id="KW-1185">Reference proteome</keyword>
<gene>
    <name evidence="2" type="ORF">BSI_28610</name>
</gene>
<name>A0A9W5LGT7_9BACI</name>
<accession>A0A9W5LGT7</accession>
<comment type="caution">
    <text evidence="2">The sequence shown here is derived from an EMBL/GenBank/DDBJ whole genome shotgun (WGS) entry which is preliminary data.</text>
</comment>
<evidence type="ECO:0000256" key="1">
    <source>
        <dbReference type="SAM" id="MobiDB-lite"/>
    </source>
</evidence>
<protein>
    <submittedName>
        <fullName evidence="2">Uncharacterized protein</fullName>
    </submittedName>
</protein>
<feature type="region of interest" description="Disordered" evidence="1">
    <location>
        <begin position="1"/>
        <end position="27"/>
    </location>
</feature>
<dbReference type="Proteomes" id="UP000011182">
    <property type="component" value="Unassembled WGS sequence"/>
</dbReference>
<sequence length="39" mass="4544">MALKNPGILIEKNREIQTGQGRRMKKTRKPELYFTGIQV</sequence>
<evidence type="ECO:0000313" key="2">
    <source>
        <dbReference type="EMBL" id="ELS60461.1"/>
    </source>
</evidence>
<reference evidence="2 3" key="1">
    <citation type="journal article" date="2014" name="Syst. Appl. Microbiol.">
        <title>Genomic insights into the taxonomic status of the three subspecies of Bacillus subtilis.</title>
        <authorList>
            <person name="Yi H."/>
            <person name="Chun J."/>
            <person name="Cha C.J."/>
        </authorList>
    </citation>
    <scope>NUCLEOTIDE SEQUENCE [LARGE SCALE GENOMIC DNA]</scope>
    <source>
        <strain evidence="2 3">KCTC 13429</strain>
    </source>
</reference>
<dbReference type="EMBL" id="AMXN01000005">
    <property type="protein sequence ID" value="ELS60461.1"/>
    <property type="molecule type" value="Genomic_DNA"/>
</dbReference>
<proteinExistence type="predicted"/>